<feature type="compositionally biased region" description="Low complexity" evidence="1">
    <location>
        <begin position="134"/>
        <end position="144"/>
    </location>
</feature>
<evidence type="ECO:0000313" key="2">
    <source>
        <dbReference type="EMBL" id="KAK7556933.1"/>
    </source>
</evidence>
<accession>A0ABR1MR68</accession>
<evidence type="ECO:0000313" key="3">
    <source>
        <dbReference type="Proteomes" id="UP001365128"/>
    </source>
</evidence>
<feature type="compositionally biased region" description="Basic and acidic residues" evidence="1">
    <location>
        <begin position="110"/>
        <end position="124"/>
    </location>
</feature>
<gene>
    <name evidence="2" type="ORF">IWX46DRAFT_577094</name>
</gene>
<organism evidence="2 3">
    <name type="scientific">Phyllosticta citricarpa</name>
    <dbReference type="NCBI Taxonomy" id="55181"/>
    <lineage>
        <taxon>Eukaryota</taxon>
        <taxon>Fungi</taxon>
        <taxon>Dikarya</taxon>
        <taxon>Ascomycota</taxon>
        <taxon>Pezizomycotina</taxon>
        <taxon>Dothideomycetes</taxon>
        <taxon>Dothideomycetes incertae sedis</taxon>
        <taxon>Botryosphaeriales</taxon>
        <taxon>Phyllostictaceae</taxon>
        <taxon>Phyllosticta</taxon>
    </lineage>
</organism>
<dbReference type="Proteomes" id="UP001365128">
    <property type="component" value="Unassembled WGS sequence"/>
</dbReference>
<evidence type="ECO:0000256" key="1">
    <source>
        <dbReference type="SAM" id="MobiDB-lite"/>
    </source>
</evidence>
<proteinExistence type="predicted"/>
<keyword evidence="3" id="KW-1185">Reference proteome</keyword>
<protein>
    <submittedName>
        <fullName evidence="2">Uncharacterized protein</fullName>
    </submittedName>
</protein>
<comment type="caution">
    <text evidence="2">The sequence shown here is derived from an EMBL/GenBank/DDBJ whole genome shotgun (WGS) entry which is preliminary data.</text>
</comment>
<feature type="region of interest" description="Disordered" evidence="1">
    <location>
        <begin position="222"/>
        <end position="250"/>
    </location>
</feature>
<reference evidence="2 3" key="1">
    <citation type="submission" date="2024-04" db="EMBL/GenBank/DDBJ databases">
        <title>Phyllosticta paracitricarpa is synonymous to the EU quarantine fungus P. citricarpa based on phylogenomic analyses.</title>
        <authorList>
            <consortium name="Lawrence Berkeley National Laboratory"/>
            <person name="Van Ingen-Buijs V.A."/>
            <person name="Van Westerhoven A.C."/>
            <person name="Haridas S."/>
            <person name="Skiadas P."/>
            <person name="Martin F."/>
            <person name="Groenewald J.Z."/>
            <person name="Crous P.W."/>
            <person name="Seidl M.F."/>
        </authorList>
    </citation>
    <scope>NUCLEOTIDE SEQUENCE [LARGE SCALE GENOMIC DNA]</scope>
    <source>
        <strain evidence="2 3">CBS 122670</strain>
    </source>
</reference>
<name>A0ABR1MR68_9PEZI</name>
<dbReference type="EMBL" id="JBBPDW010000001">
    <property type="protein sequence ID" value="KAK7556933.1"/>
    <property type="molecule type" value="Genomic_DNA"/>
</dbReference>
<sequence>MPSIHPSIHPSSLLFPISPCLAPDCHISPPPAKPQARLVSRRPARSLFAPRACAASVSTRKGEGGAGAGSAEQRIGRLSHHPLPTYLPTYLPTSVISSPVRSIEASRPSPDVKRWRQCGKRDDPGPECLSSPRVGPVPAAGPPACRNFASVPDRRRNASAPSHARSEGEKKKSWGQGRQSRRETQRAVFDGASNRNKKGKSNEPASWNTHSRVVTAHGLYQKSSTPHTSFSLPGATTTAKRMLRMQKETC</sequence>
<feature type="region of interest" description="Disordered" evidence="1">
    <location>
        <begin position="101"/>
        <end position="208"/>
    </location>
</feature>
<feature type="compositionally biased region" description="Polar residues" evidence="1">
    <location>
        <begin position="222"/>
        <end position="239"/>
    </location>
</feature>